<proteinExistence type="predicted"/>
<accession>A0A6P1NVI8</accession>
<name>A0A6P1NVI8_9BACT</name>
<dbReference type="KEGG" id="nib:GU926_02405"/>
<dbReference type="AlphaFoldDB" id="A0A6P1NVI8"/>
<evidence type="ECO:0000313" key="1">
    <source>
        <dbReference type="EMBL" id="QHL86354.1"/>
    </source>
</evidence>
<keyword evidence="1" id="KW-0378">Hydrolase</keyword>
<dbReference type="Pfam" id="PF05013">
    <property type="entry name" value="FGase"/>
    <property type="match status" value="1"/>
</dbReference>
<organism evidence="1 2">
    <name type="scientific">Nibribacter ruber</name>
    <dbReference type="NCBI Taxonomy" id="2698458"/>
    <lineage>
        <taxon>Bacteria</taxon>
        <taxon>Pseudomonadati</taxon>
        <taxon>Bacteroidota</taxon>
        <taxon>Cytophagia</taxon>
        <taxon>Cytophagales</taxon>
        <taxon>Hymenobacteraceae</taxon>
        <taxon>Nibribacter</taxon>
    </lineage>
</organism>
<dbReference type="Gene3D" id="3.40.630.40">
    <property type="entry name" value="Zn-dependent exopeptidases"/>
    <property type="match status" value="1"/>
</dbReference>
<protein>
    <submittedName>
        <fullName evidence="1">N-formylglutamate amidohydrolase</fullName>
    </submittedName>
</protein>
<dbReference type="SUPFAM" id="SSF53187">
    <property type="entry name" value="Zn-dependent exopeptidases"/>
    <property type="match status" value="1"/>
</dbReference>
<dbReference type="GO" id="GO:0016787">
    <property type="term" value="F:hydrolase activity"/>
    <property type="evidence" value="ECO:0007669"/>
    <property type="project" value="UniProtKB-KW"/>
</dbReference>
<dbReference type="EMBL" id="CP047897">
    <property type="protein sequence ID" value="QHL86354.1"/>
    <property type="molecule type" value="Genomic_DNA"/>
</dbReference>
<keyword evidence="2" id="KW-1185">Reference proteome</keyword>
<dbReference type="RefSeq" id="WP_160688670.1">
    <property type="nucleotide sequence ID" value="NZ_CP047897.1"/>
</dbReference>
<evidence type="ECO:0000313" key="2">
    <source>
        <dbReference type="Proteomes" id="UP000464214"/>
    </source>
</evidence>
<dbReference type="InterPro" id="IPR007709">
    <property type="entry name" value="N-FG_amidohydro"/>
</dbReference>
<dbReference type="Proteomes" id="UP000464214">
    <property type="component" value="Chromosome"/>
</dbReference>
<reference evidence="1 2" key="1">
    <citation type="submission" date="2020-01" db="EMBL/GenBank/DDBJ databases">
        <authorList>
            <person name="Kim M."/>
        </authorList>
    </citation>
    <scope>NUCLEOTIDE SEQUENCE [LARGE SCALE GENOMIC DNA]</scope>
    <source>
        <strain evidence="1 2">BT10</strain>
    </source>
</reference>
<sequence>MSLDKRKVLFTCEHGGNEIPQEFNAAFDGAEGALTSHRGYDLGALDLFQKFANAPYADKAFYSTTSRLLVELNRSRHHPRLFSEFTQPLQEEEKRQIITQHYLPYRQKVEEQIHDWIQEGYQVLHISVHSFTPVLDGEKRKADIGLLYNPGREREQLFASKWRQEISRLDGDYKIRYNYPYKGTADGFVTLLRRKHTPEEYAGLELEVNQKFALGSPEDWLVLQNVLVSSCGKAL</sequence>
<gene>
    <name evidence="1" type="ORF">GU926_02405</name>
</gene>